<accession>A0A5B8MH60</accession>
<proteinExistence type="predicted"/>
<keyword evidence="3" id="KW-1185">Reference proteome</keyword>
<feature type="compositionally biased region" description="Basic and acidic residues" evidence="1">
    <location>
        <begin position="316"/>
        <end position="334"/>
    </location>
</feature>
<feature type="region of interest" description="Disordered" evidence="1">
    <location>
        <begin position="232"/>
        <end position="334"/>
    </location>
</feature>
<evidence type="ECO:0000313" key="2">
    <source>
        <dbReference type="EMBL" id="QDZ19759.1"/>
    </source>
</evidence>
<reference evidence="2 3" key="1">
    <citation type="submission" date="2018-07" db="EMBL/GenBank/DDBJ databases">
        <title>The complete nuclear genome of the prasinophyte Chloropicon primus (CCMP1205).</title>
        <authorList>
            <person name="Pombert J.-F."/>
            <person name="Otis C."/>
            <person name="Turmel M."/>
            <person name="Lemieux C."/>
        </authorList>
    </citation>
    <scope>NUCLEOTIDE SEQUENCE [LARGE SCALE GENOMIC DNA]</scope>
    <source>
        <strain evidence="2 3">CCMP1205</strain>
    </source>
</reference>
<evidence type="ECO:0000256" key="1">
    <source>
        <dbReference type="SAM" id="MobiDB-lite"/>
    </source>
</evidence>
<evidence type="ECO:0000313" key="3">
    <source>
        <dbReference type="Proteomes" id="UP000316726"/>
    </source>
</evidence>
<name>A0A5B8MH60_9CHLO</name>
<feature type="compositionally biased region" description="Polar residues" evidence="1">
    <location>
        <begin position="232"/>
        <end position="257"/>
    </location>
</feature>
<gene>
    <name evidence="2" type="ORF">A3770_03p22770</name>
</gene>
<dbReference type="AlphaFoldDB" id="A0A5B8MH60"/>
<protein>
    <submittedName>
        <fullName evidence="2">Uncharacterized protein</fullName>
    </submittedName>
</protein>
<feature type="compositionally biased region" description="Low complexity" evidence="1">
    <location>
        <begin position="266"/>
        <end position="278"/>
    </location>
</feature>
<dbReference type="EMBL" id="CP031036">
    <property type="protein sequence ID" value="QDZ19759.1"/>
    <property type="molecule type" value="Genomic_DNA"/>
</dbReference>
<feature type="compositionally biased region" description="Acidic residues" evidence="1">
    <location>
        <begin position="1"/>
        <end position="10"/>
    </location>
</feature>
<feature type="compositionally biased region" description="Low complexity" evidence="1">
    <location>
        <begin position="11"/>
        <end position="26"/>
    </location>
</feature>
<feature type="compositionally biased region" description="Low complexity" evidence="1">
    <location>
        <begin position="35"/>
        <end position="44"/>
    </location>
</feature>
<sequence length="403" mass="42984">MREAAAEEGPEGPTTTATAVHQQQQQQHRKGGGVAFASASASPGNEGDEKKRPESNEGGEPGCSPNTNKDNKHHHQQEEGEGEEELSEEEEEGGGLRRRGGPSSSSFSSRSILLKRLGEEEHTAISQVLSLQQGQFDYQVQELHHISQRQWQHVSRTLFPCLENFRPALSGVGGVNPSTASPLFSAGGSSNLMQAAQDQKTASPAVSNQGGAWWHDPMKVLGMQHLPSILQGSMSLPQSSSQMESTMVGSHHPSLNVNPGVDHHQQQQQDLSRQQESSIGLVNPISMTGSKNLLDASEPSEAAKRPRPVAGVGESSKNHLPDQQNPREKRLKEGGFQRVVGATIAKSEGAELTQQMPLSCPKPKVATPQSAIDILLALSDTATGDANASIAPAKEENAKKASS</sequence>
<dbReference type="Proteomes" id="UP000316726">
    <property type="component" value="Chromosome 3"/>
</dbReference>
<feature type="region of interest" description="Disordered" evidence="1">
    <location>
        <begin position="1"/>
        <end position="108"/>
    </location>
</feature>
<feature type="compositionally biased region" description="Acidic residues" evidence="1">
    <location>
        <begin position="79"/>
        <end position="93"/>
    </location>
</feature>
<organism evidence="2 3">
    <name type="scientific">Chloropicon primus</name>
    <dbReference type="NCBI Taxonomy" id="1764295"/>
    <lineage>
        <taxon>Eukaryota</taxon>
        <taxon>Viridiplantae</taxon>
        <taxon>Chlorophyta</taxon>
        <taxon>Chloropicophyceae</taxon>
        <taxon>Chloropicales</taxon>
        <taxon>Chloropicaceae</taxon>
        <taxon>Chloropicon</taxon>
    </lineage>
</organism>